<feature type="compositionally biased region" description="Low complexity" evidence="3">
    <location>
        <begin position="747"/>
        <end position="768"/>
    </location>
</feature>
<dbReference type="CDD" id="cd00842">
    <property type="entry name" value="MPP_ASMase"/>
    <property type="match status" value="1"/>
</dbReference>
<keyword evidence="2" id="KW-0325">Glycoprotein</keyword>
<dbReference type="InterPro" id="IPR029052">
    <property type="entry name" value="Metallo-depent_PP-like"/>
</dbReference>
<dbReference type="HOGENOM" id="CLU_014743_2_0_1"/>
<dbReference type="GO" id="GO:0008081">
    <property type="term" value="F:phosphoric diester hydrolase activity"/>
    <property type="evidence" value="ECO:0007669"/>
    <property type="project" value="TreeGrafter"/>
</dbReference>
<evidence type="ECO:0000313" key="4">
    <source>
        <dbReference type="EMBL" id="CCG24199.1"/>
    </source>
</evidence>
<sequence>MISPYVHPQSPPNNHHLSQGKKIPLIKKQIVLQNFQQRSNHRIEFIQMLITSVLLLLQYGLSYQQQHGHYYPPTDHTLGDDEIIKRGVQELHDIDAATDLSECLTCKTRLQVGKFLALTRPDLVPQVFSTWCIESNHDEVQCHMNYGYPDEGYSATGNDFTKMVSLMNPSGLGGDYFCYYHDKNCHVLPETPMVDMSNMWPPKPRNYLPPDSSGEVFHVLHISDINLQLDYEVFAEANCTQSLCCAPHSRNLKNQAPSVNENADIDGYYDSSYSKNHFEKGRYLDITRIKKPTWAPARQFGEYTCDTPTLLLNSTMQCIRDLHQNHLSFEFAIFTGGTVDHSDRSFMTKGRIIKSQETSYKILKHYLDDVDVIPTFGTRDVFPMNQLPQKNLSVNSNGYQWQFDLLADIWSELGWIDHDTAKQIRYSQTGFSLKTSLGLKIISLNSNVWNVKNLYAFWDVLNVDSYGVWKFLINELIESERNHERVWIIAHLPPNHQSLALPTKVFTQIIARFSPKVIAAIFFGCIQLDSFIVQYGGDGTNERELQNAFNHALIGPSISPYGGVNPAWRYYAVDKQSFSITNSFTYYTKLSNCFHNDGAEPNWDFAYSARDVYDPEQLWPSDWGLSTEWWHHVGNRISTNPELELLYQRLETRWSPYTFIDKDNHCKVTSFSLEARKQCMITEDQDDYVEPMVPNDYIPIIHVADKSVEYVEVELQEENECDEDDDEEKLEKNYANWDDCIEEENNSTTASFTSTAGTSVSPTGKTTTPPIPKSKNQKVKGKSLHLKEKLNKNVNYVKQRVIQL</sequence>
<evidence type="ECO:0000313" key="5">
    <source>
        <dbReference type="Proteomes" id="UP000005018"/>
    </source>
</evidence>
<evidence type="ECO:0000256" key="2">
    <source>
        <dbReference type="ARBA" id="ARBA00023180"/>
    </source>
</evidence>
<keyword evidence="1" id="KW-0378">Hydrolase</keyword>
<dbReference type="eggNOG" id="KOG3770">
    <property type="taxonomic scope" value="Eukaryota"/>
</dbReference>
<evidence type="ECO:0008006" key="6">
    <source>
        <dbReference type="Google" id="ProtNLM"/>
    </source>
</evidence>
<dbReference type="PANTHER" id="PTHR10340">
    <property type="entry name" value="SPHINGOMYELIN PHOSPHODIESTERASE"/>
    <property type="match status" value="1"/>
</dbReference>
<dbReference type="RefSeq" id="XP_003870329.1">
    <property type="nucleotide sequence ID" value="XM_003870280.1"/>
</dbReference>
<dbReference type="OrthoDB" id="282973at2759"/>
<dbReference type="Proteomes" id="UP000005018">
    <property type="component" value="Chromosome 5"/>
</dbReference>
<name>H8X8A0_CANO9</name>
<dbReference type="EMBL" id="HE681723">
    <property type="protein sequence ID" value="CCG24199.1"/>
    <property type="molecule type" value="Genomic_DNA"/>
</dbReference>
<dbReference type="KEGG" id="cot:CORT_0E06170"/>
<dbReference type="GeneID" id="14540909"/>
<dbReference type="InterPro" id="IPR041805">
    <property type="entry name" value="ASMase/PPN1_MPP"/>
</dbReference>
<accession>H8X8A0</accession>
<dbReference type="PANTHER" id="PTHR10340:SF27">
    <property type="entry name" value="ACL091CP"/>
    <property type="match status" value="1"/>
</dbReference>
<reference evidence="4 5" key="1">
    <citation type="journal article" date="2012" name="PLoS ONE">
        <title>Sequence and analysis of the genome of the pathogenic yeast Candida orthopsilosis.</title>
        <authorList>
            <person name="Riccombeni A."/>
            <person name="Vidanes G."/>
            <person name="Proux-Wera E."/>
            <person name="Wolfe K.H."/>
            <person name="Butler G."/>
        </authorList>
    </citation>
    <scope>NUCLEOTIDE SEQUENCE [LARGE SCALE GENOMIC DNA]</scope>
    <source>
        <strain evidence="4 5">Co 90-125</strain>
    </source>
</reference>
<proteinExistence type="predicted"/>
<evidence type="ECO:0000256" key="1">
    <source>
        <dbReference type="ARBA" id="ARBA00022801"/>
    </source>
</evidence>
<keyword evidence="5" id="KW-1185">Reference proteome</keyword>
<gene>
    <name evidence="4" type="ORF">CORT_0E06170</name>
</gene>
<dbReference type="SUPFAM" id="SSF56300">
    <property type="entry name" value="Metallo-dependent phosphatases"/>
    <property type="match status" value="1"/>
</dbReference>
<protein>
    <recommendedName>
        <fullName evidence="6">Calcineurin-like phosphoesterase domain-containing protein</fullName>
    </recommendedName>
</protein>
<feature type="region of interest" description="Disordered" evidence="3">
    <location>
        <begin position="745"/>
        <end position="782"/>
    </location>
</feature>
<evidence type="ECO:0000256" key="3">
    <source>
        <dbReference type="SAM" id="MobiDB-lite"/>
    </source>
</evidence>
<dbReference type="AlphaFoldDB" id="H8X8A0"/>
<organism evidence="4 5">
    <name type="scientific">Candida orthopsilosis (strain 90-125)</name>
    <name type="common">Yeast</name>
    <dbReference type="NCBI Taxonomy" id="1136231"/>
    <lineage>
        <taxon>Eukaryota</taxon>
        <taxon>Fungi</taxon>
        <taxon>Dikarya</taxon>
        <taxon>Ascomycota</taxon>
        <taxon>Saccharomycotina</taxon>
        <taxon>Pichiomycetes</taxon>
        <taxon>Debaryomycetaceae</taxon>
        <taxon>Candida/Lodderomyces clade</taxon>
        <taxon>Candida</taxon>
    </lineage>
</organism>